<organism evidence="2 3">
    <name type="scientific">Orycteropus afer afer</name>
    <dbReference type="NCBI Taxonomy" id="1230840"/>
    <lineage>
        <taxon>Eukaryota</taxon>
        <taxon>Metazoa</taxon>
        <taxon>Chordata</taxon>
        <taxon>Craniata</taxon>
        <taxon>Vertebrata</taxon>
        <taxon>Euteleostomi</taxon>
        <taxon>Mammalia</taxon>
        <taxon>Eutheria</taxon>
        <taxon>Afrotheria</taxon>
        <taxon>Tubulidentata</taxon>
        <taxon>Orycteropodidae</taxon>
        <taxon>Orycteropus</taxon>
    </lineage>
</organism>
<dbReference type="AlphaFoldDB" id="A0A8B7AQM4"/>
<dbReference type="PANTHER" id="PTHR21633">
    <property type="entry name" value="IQ MOTIF CONTAINING F"/>
    <property type="match status" value="1"/>
</dbReference>
<dbReference type="GeneID" id="103206584"/>
<dbReference type="RefSeq" id="XP_007950273.2">
    <property type="nucleotide sequence ID" value="XM_007952082.2"/>
</dbReference>
<dbReference type="FunFam" id="1.20.5.190:FF:000015">
    <property type="entry name" value="IQ motif containing F5"/>
    <property type="match status" value="2"/>
</dbReference>
<dbReference type="PROSITE" id="PS50096">
    <property type="entry name" value="IQ"/>
    <property type="match status" value="3"/>
</dbReference>
<dbReference type="Pfam" id="PF00612">
    <property type="entry name" value="IQ"/>
    <property type="match status" value="5"/>
</dbReference>
<dbReference type="SMART" id="SM00015">
    <property type="entry name" value="IQ"/>
    <property type="match status" value="6"/>
</dbReference>
<name>A0A8B7AQM4_ORYAF</name>
<evidence type="ECO:0000313" key="2">
    <source>
        <dbReference type="Proteomes" id="UP000694850"/>
    </source>
</evidence>
<dbReference type="InterPro" id="IPR027417">
    <property type="entry name" value="P-loop_NTPase"/>
</dbReference>
<sequence>MWRVRRRYWNMLKAARIIQAYWRCYSCASRGLIKGHYRVVANQNRAKKATDEEKAEAAKKIQAWWRGIQVRQNLLQIALKAWIIQNWWQLMLVRRLEKRQQCALETYTEQEWAAVRLQSWVRMWCIHRCYWHVLNAARMIQSYWRWYICHRGFVRGFFRVTSSMLQTELEIVHGPEACKETQCTPLSIKE</sequence>
<keyword evidence="1" id="KW-0677">Repeat</keyword>
<keyword evidence="2" id="KW-1185">Reference proteome</keyword>
<gene>
    <name evidence="3" type="primary">LOC103206584</name>
</gene>
<accession>A0A8B7AQM4</accession>
<dbReference type="Gene3D" id="1.20.5.190">
    <property type="match status" value="4"/>
</dbReference>
<dbReference type="OrthoDB" id="252964at2759"/>
<evidence type="ECO:0000256" key="1">
    <source>
        <dbReference type="ARBA" id="ARBA00022737"/>
    </source>
</evidence>
<dbReference type="GO" id="GO:0005516">
    <property type="term" value="F:calmodulin binding"/>
    <property type="evidence" value="ECO:0007669"/>
    <property type="project" value="TreeGrafter"/>
</dbReference>
<proteinExistence type="predicted"/>
<protein>
    <submittedName>
        <fullName evidence="3">IQ domain-containing protein F5-like</fullName>
    </submittedName>
</protein>
<dbReference type="PANTHER" id="PTHR21633:SF14">
    <property type="entry name" value="IQ DOMAIN-CONTAINING PROTEIN F1"/>
    <property type="match status" value="1"/>
</dbReference>
<dbReference type="Proteomes" id="UP000694850">
    <property type="component" value="Unplaced"/>
</dbReference>
<dbReference type="InterPro" id="IPR039887">
    <property type="entry name" value="IQCF"/>
</dbReference>
<dbReference type="SUPFAM" id="SSF52540">
    <property type="entry name" value="P-loop containing nucleoside triphosphate hydrolases"/>
    <property type="match status" value="1"/>
</dbReference>
<evidence type="ECO:0000313" key="3">
    <source>
        <dbReference type="RefSeq" id="XP_007950273.2"/>
    </source>
</evidence>
<reference evidence="3" key="1">
    <citation type="submission" date="2025-08" db="UniProtKB">
        <authorList>
            <consortium name="RefSeq"/>
        </authorList>
    </citation>
    <scope>IDENTIFICATION</scope>
</reference>
<dbReference type="InterPro" id="IPR000048">
    <property type="entry name" value="IQ_motif_EF-hand-BS"/>
</dbReference>
<dbReference type="FunFam" id="1.20.5.190:FF:000014">
    <property type="entry name" value="IQ motif containing F5"/>
    <property type="match status" value="1"/>
</dbReference>